<evidence type="ECO:0000259" key="3">
    <source>
        <dbReference type="Pfam" id="PF00586"/>
    </source>
</evidence>
<evidence type="ECO:0000313" key="5">
    <source>
        <dbReference type="Proteomes" id="UP000190102"/>
    </source>
</evidence>
<dbReference type="SUPFAM" id="SSF55326">
    <property type="entry name" value="PurM N-terminal domain-like"/>
    <property type="match status" value="1"/>
</dbReference>
<dbReference type="GO" id="GO:0005737">
    <property type="term" value="C:cytoplasm"/>
    <property type="evidence" value="ECO:0007669"/>
    <property type="project" value="TreeGrafter"/>
</dbReference>
<dbReference type="AlphaFoldDB" id="A0A1T4R2M7"/>
<evidence type="ECO:0000313" key="4">
    <source>
        <dbReference type="EMBL" id="SKA09991.1"/>
    </source>
</evidence>
<keyword evidence="1" id="KW-0547">Nucleotide-binding</keyword>
<dbReference type="GO" id="GO:0016260">
    <property type="term" value="P:selenocysteine biosynthetic process"/>
    <property type="evidence" value="ECO:0007669"/>
    <property type="project" value="TreeGrafter"/>
</dbReference>
<evidence type="ECO:0000256" key="2">
    <source>
        <dbReference type="ARBA" id="ARBA00022840"/>
    </source>
</evidence>
<keyword evidence="2" id="KW-0067">ATP-binding</keyword>
<dbReference type="Pfam" id="PF00586">
    <property type="entry name" value="AIRS"/>
    <property type="match status" value="1"/>
</dbReference>
<protein>
    <submittedName>
        <fullName evidence="4">Selenophosphate synthase</fullName>
    </submittedName>
</protein>
<name>A0A1T4R2M7_9BACT</name>
<reference evidence="5" key="1">
    <citation type="submission" date="2017-02" db="EMBL/GenBank/DDBJ databases">
        <authorList>
            <person name="Varghese N."/>
            <person name="Submissions S."/>
        </authorList>
    </citation>
    <scope>NUCLEOTIDE SEQUENCE [LARGE SCALE GENOMIC DNA]</scope>
    <source>
        <strain evidence="5">ATCC BAA-34</strain>
    </source>
</reference>
<sequence length="154" mass="15636">MSGLVRPEDTRLIVGPETSDGGGVYYLTPEIALVESCDVITPPADDPRAFGRIAAVNALSDIYAMGGTPLTAMNIAFFPACSLEPAILGEVLAGGQDALNEAGCCLVGGHTVEDTEIKYGLSVTGTVHPAEVLRNSTAGAGGSPLDVAVESQCG</sequence>
<dbReference type="PANTHER" id="PTHR10256">
    <property type="entry name" value="SELENIDE, WATER DIKINASE"/>
    <property type="match status" value="1"/>
</dbReference>
<dbReference type="InterPro" id="IPR016188">
    <property type="entry name" value="PurM-like_N"/>
</dbReference>
<feature type="domain" description="PurM-like N-terminal" evidence="3">
    <location>
        <begin position="21"/>
        <end position="127"/>
    </location>
</feature>
<dbReference type="STRING" id="115783.SAMN02745119_02648"/>
<dbReference type="Proteomes" id="UP000190102">
    <property type="component" value="Unassembled WGS sequence"/>
</dbReference>
<gene>
    <name evidence="4" type="ORF">SAMN02745119_02648</name>
</gene>
<keyword evidence="5" id="KW-1185">Reference proteome</keyword>
<dbReference type="GO" id="GO:0005524">
    <property type="term" value="F:ATP binding"/>
    <property type="evidence" value="ECO:0007669"/>
    <property type="project" value="UniProtKB-KW"/>
</dbReference>
<proteinExistence type="predicted"/>
<dbReference type="NCBIfam" id="TIGR00476">
    <property type="entry name" value="selD"/>
    <property type="match status" value="1"/>
</dbReference>
<dbReference type="Gene3D" id="3.30.1330.10">
    <property type="entry name" value="PurM-like, N-terminal domain"/>
    <property type="match status" value="1"/>
</dbReference>
<organism evidence="4 5">
    <name type="scientific">Trichlorobacter thiogenes</name>
    <dbReference type="NCBI Taxonomy" id="115783"/>
    <lineage>
        <taxon>Bacteria</taxon>
        <taxon>Pseudomonadati</taxon>
        <taxon>Thermodesulfobacteriota</taxon>
        <taxon>Desulfuromonadia</taxon>
        <taxon>Geobacterales</taxon>
        <taxon>Geobacteraceae</taxon>
        <taxon>Trichlorobacter</taxon>
    </lineage>
</organism>
<dbReference type="InterPro" id="IPR004536">
    <property type="entry name" value="SPS/SelD"/>
</dbReference>
<dbReference type="InterPro" id="IPR036921">
    <property type="entry name" value="PurM-like_N_sf"/>
</dbReference>
<accession>A0A1T4R2M7</accession>
<dbReference type="EMBL" id="FUWR01000016">
    <property type="protein sequence ID" value="SKA09991.1"/>
    <property type="molecule type" value="Genomic_DNA"/>
</dbReference>
<dbReference type="PANTHER" id="PTHR10256:SF0">
    <property type="entry name" value="INACTIVE SELENIDE, WATER DIKINASE-LIKE PROTEIN-RELATED"/>
    <property type="match status" value="1"/>
</dbReference>
<evidence type="ECO:0000256" key="1">
    <source>
        <dbReference type="ARBA" id="ARBA00022741"/>
    </source>
</evidence>
<dbReference type="GO" id="GO:0004756">
    <property type="term" value="F:selenide, water dikinase activity"/>
    <property type="evidence" value="ECO:0007669"/>
    <property type="project" value="TreeGrafter"/>
</dbReference>